<sequence length="166" mass="19808">MRFKILAFLLLVLAYKSLAQRNYTGKYNDHFGHELRLNSDSTFKHTTRIDLIYSWTSGIWEFNNDTIYLKPVFIYDTLTFVNKEKVIIDSLVLSFDEKGEKINSDQYATLTREYGGIKQNQFIIPEKVYYKEDRLYLIGKNGRLIKKKSKPFKTRNKHISWYIKKN</sequence>
<feature type="chain" id="PRO_5045062998" evidence="1">
    <location>
        <begin position="20"/>
        <end position="166"/>
    </location>
</feature>
<dbReference type="RefSeq" id="WP_378018139.1">
    <property type="nucleotide sequence ID" value="NZ_JBHSKT010000009.1"/>
</dbReference>
<evidence type="ECO:0000313" key="2">
    <source>
        <dbReference type="EMBL" id="MFC5271780.1"/>
    </source>
</evidence>
<organism evidence="2 3">
    <name type="scientific">Adhaeribacter terreus</name>
    <dbReference type="NCBI Taxonomy" id="529703"/>
    <lineage>
        <taxon>Bacteria</taxon>
        <taxon>Pseudomonadati</taxon>
        <taxon>Bacteroidota</taxon>
        <taxon>Cytophagia</taxon>
        <taxon>Cytophagales</taxon>
        <taxon>Hymenobacteraceae</taxon>
        <taxon>Adhaeribacter</taxon>
    </lineage>
</organism>
<evidence type="ECO:0000313" key="3">
    <source>
        <dbReference type="Proteomes" id="UP001596161"/>
    </source>
</evidence>
<dbReference type="EMBL" id="JBHSKT010000009">
    <property type="protein sequence ID" value="MFC5271780.1"/>
    <property type="molecule type" value="Genomic_DNA"/>
</dbReference>
<keyword evidence="1" id="KW-0732">Signal</keyword>
<feature type="signal peptide" evidence="1">
    <location>
        <begin position="1"/>
        <end position="19"/>
    </location>
</feature>
<name>A0ABW0EF14_9BACT</name>
<accession>A0ABW0EF14</accession>
<gene>
    <name evidence="2" type="ORF">ACFPIB_14275</name>
</gene>
<comment type="caution">
    <text evidence="2">The sequence shown here is derived from an EMBL/GenBank/DDBJ whole genome shotgun (WGS) entry which is preliminary data.</text>
</comment>
<reference evidence="3" key="1">
    <citation type="journal article" date="2019" name="Int. J. Syst. Evol. Microbiol.">
        <title>The Global Catalogue of Microorganisms (GCM) 10K type strain sequencing project: providing services to taxonomists for standard genome sequencing and annotation.</title>
        <authorList>
            <consortium name="The Broad Institute Genomics Platform"/>
            <consortium name="The Broad Institute Genome Sequencing Center for Infectious Disease"/>
            <person name="Wu L."/>
            <person name="Ma J."/>
        </authorList>
    </citation>
    <scope>NUCLEOTIDE SEQUENCE [LARGE SCALE GENOMIC DNA]</scope>
    <source>
        <strain evidence="3">KACC 12602</strain>
    </source>
</reference>
<proteinExistence type="predicted"/>
<dbReference type="Proteomes" id="UP001596161">
    <property type="component" value="Unassembled WGS sequence"/>
</dbReference>
<keyword evidence="3" id="KW-1185">Reference proteome</keyword>
<evidence type="ECO:0000256" key="1">
    <source>
        <dbReference type="SAM" id="SignalP"/>
    </source>
</evidence>
<protein>
    <submittedName>
        <fullName evidence="2">Uncharacterized protein</fullName>
    </submittedName>
</protein>